<dbReference type="InterPro" id="IPR053178">
    <property type="entry name" value="Osmoadaptation_assoc"/>
</dbReference>
<dbReference type="InterPro" id="IPR001138">
    <property type="entry name" value="Zn2Cys6_DnaBD"/>
</dbReference>
<dbReference type="SMART" id="SM00066">
    <property type="entry name" value="GAL4"/>
    <property type="match status" value="1"/>
</dbReference>
<dbReference type="PANTHER" id="PTHR38111">
    <property type="entry name" value="ZN(2)-C6 FUNGAL-TYPE DOMAIN-CONTAINING PROTEIN-RELATED"/>
    <property type="match status" value="1"/>
</dbReference>
<sequence>MPGVPKGRACDECRKQKKKCDEKQPSCSRCIRLKLQCVGSGKQRYKFQEEKRYKAIMQSGTKAVKRTSQSPNTSLSSNASQSPSSSPEAITNASEFVFKIVIPTKPEKMQIRLPPESPVPSPSTALSSLAIKFIHTISRTTNFRYNLWWTFGTFLEDVPRRLGTNEALDRSIEALTAAHSGFCGIQRTGATIEALTKYSQALRTLRVYLDDRVHSQSSNTLCAVMVLLICQTFLGQTSQAWSGHAEGAVLILKARKKYTPRDMFEKKLFLSLRGTVLFEGLFNDRIDLTPTEWDELVRNEFDANTPEGRILQNLAKGPHLMRQGRQILQTASDPTNIYNEVRTLYQECKKDLQELRSRAIDNSASSIDMTGVPKDKEKFVIEFFYAHYQRTYGIGLVVTLFFNCILNSLEEYMALSLGMNGGDFTLQIDANYLAEEVLELAERSVIHRPVGAGYLIICLTAAWAATSDLVLKEKLRFALNDYHGDFKVRDHFRMNQELEWTAEHLKLGVSFRVNGEAYYPGS</sequence>
<reference evidence="7" key="2">
    <citation type="journal article" date="2023" name="IMA Fungus">
        <title>Comparative genomic study of the Penicillium genus elucidates a diverse pangenome and 15 lateral gene transfer events.</title>
        <authorList>
            <person name="Petersen C."/>
            <person name="Sorensen T."/>
            <person name="Nielsen M.R."/>
            <person name="Sondergaard T.E."/>
            <person name="Sorensen J.L."/>
            <person name="Fitzpatrick D.A."/>
            <person name="Frisvad J.C."/>
            <person name="Nielsen K.L."/>
        </authorList>
    </citation>
    <scope>NUCLEOTIDE SEQUENCE</scope>
    <source>
        <strain evidence="7">IBT 30069</strain>
    </source>
</reference>
<dbReference type="PROSITE" id="PS00463">
    <property type="entry name" value="ZN2_CY6_FUNGAL_1"/>
    <property type="match status" value="1"/>
</dbReference>
<evidence type="ECO:0000313" key="8">
    <source>
        <dbReference type="Proteomes" id="UP001149165"/>
    </source>
</evidence>
<name>A0A9W9F5J5_9EURO</name>
<feature type="compositionally biased region" description="Low complexity" evidence="5">
    <location>
        <begin position="67"/>
        <end position="86"/>
    </location>
</feature>
<organism evidence="7 8">
    <name type="scientific">Penicillium angulare</name>
    <dbReference type="NCBI Taxonomy" id="116970"/>
    <lineage>
        <taxon>Eukaryota</taxon>
        <taxon>Fungi</taxon>
        <taxon>Dikarya</taxon>
        <taxon>Ascomycota</taxon>
        <taxon>Pezizomycotina</taxon>
        <taxon>Eurotiomycetes</taxon>
        <taxon>Eurotiomycetidae</taxon>
        <taxon>Eurotiales</taxon>
        <taxon>Aspergillaceae</taxon>
        <taxon>Penicillium</taxon>
    </lineage>
</organism>
<keyword evidence="1" id="KW-0805">Transcription regulation</keyword>
<proteinExistence type="predicted"/>
<dbReference type="Pfam" id="PF00172">
    <property type="entry name" value="Zn_clus"/>
    <property type="match status" value="1"/>
</dbReference>
<evidence type="ECO:0000259" key="6">
    <source>
        <dbReference type="PROSITE" id="PS50048"/>
    </source>
</evidence>
<evidence type="ECO:0000256" key="2">
    <source>
        <dbReference type="ARBA" id="ARBA00023125"/>
    </source>
</evidence>
<dbReference type="PROSITE" id="PS50048">
    <property type="entry name" value="ZN2_CY6_FUNGAL_2"/>
    <property type="match status" value="1"/>
</dbReference>
<dbReference type="GO" id="GO:0003677">
    <property type="term" value="F:DNA binding"/>
    <property type="evidence" value="ECO:0007669"/>
    <property type="project" value="UniProtKB-KW"/>
</dbReference>
<dbReference type="SUPFAM" id="SSF57701">
    <property type="entry name" value="Zn2/Cys6 DNA-binding domain"/>
    <property type="match status" value="1"/>
</dbReference>
<protein>
    <recommendedName>
        <fullName evidence="6">Zn(2)-C6 fungal-type domain-containing protein</fullName>
    </recommendedName>
</protein>
<gene>
    <name evidence="7" type="ORF">N7456_009803</name>
</gene>
<evidence type="ECO:0000256" key="5">
    <source>
        <dbReference type="SAM" id="MobiDB-lite"/>
    </source>
</evidence>
<dbReference type="OrthoDB" id="4314040at2759"/>
<dbReference type="GO" id="GO:0008270">
    <property type="term" value="F:zinc ion binding"/>
    <property type="evidence" value="ECO:0007669"/>
    <property type="project" value="InterPro"/>
</dbReference>
<comment type="caution">
    <text evidence="7">The sequence shown here is derived from an EMBL/GenBank/DDBJ whole genome shotgun (WGS) entry which is preliminary data.</text>
</comment>
<dbReference type="GO" id="GO:0000981">
    <property type="term" value="F:DNA-binding transcription factor activity, RNA polymerase II-specific"/>
    <property type="evidence" value="ECO:0007669"/>
    <property type="project" value="InterPro"/>
</dbReference>
<dbReference type="AlphaFoldDB" id="A0A9W9F5J5"/>
<dbReference type="InterPro" id="IPR036864">
    <property type="entry name" value="Zn2-C6_fun-type_DNA-bd_sf"/>
</dbReference>
<dbReference type="PANTHER" id="PTHR38111:SF11">
    <property type="entry name" value="TRANSCRIPTION FACTOR DOMAIN-CONTAINING PROTEIN-RELATED"/>
    <property type="match status" value="1"/>
</dbReference>
<dbReference type="Gene3D" id="4.10.240.10">
    <property type="entry name" value="Zn(2)-C6 fungal-type DNA-binding domain"/>
    <property type="match status" value="1"/>
</dbReference>
<keyword evidence="8" id="KW-1185">Reference proteome</keyword>
<keyword evidence="2" id="KW-0238">DNA-binding</keyword>
<evidence type="ECO:0000256" key="1">
    <source>
        <dbReference type="ARBA" id="ARBA00023015"/>
    </source>
</evidence>
<reference evidence="7" key="1">
    <citation type="submission" date="2022-11" db="EMBL/GenBank/DDBJ databases">
        <authorList>
            <person name="Petersen C."/>
        </authorList>
    </citation>
    <scope>NUCLEOTIDE SEQUENCE</scope>
    <source>
        <strain evidence="7">IBT 30069</strain>
    </source>
</reference>
<dbReference type="CDD" id="cd00067">
    <property type="entry name" value="GAL4"/>
    <property type="match status" value="1"/>
</dbReference>
<evidence type="ECO:0000256" key="3">
    <source>
        <dbReference type="ARBA" id="ARBA00023163"/>
    </source>
</evidence>
<dbReference type="EMBL" id="JAPQKH010000006">
    <property type="protein sequence ID" value="KAJ5093942.1"/>
    <property type="molecule type" value="Genomic_DNA"/>
</dbReference>
<keyword evidence="4" id="KW-0539">Nucleus</keyword>
<evidence type="ECO:0000313" key="7">
    <source>
        <dbReference type="EMBL" id="KAJ5093942.1"/>
    </source>
</evidence>
<accession>A0A9W9F5J5</accession>
<evidence type="ECO:0000256" key="4">
    <source>
        <dbReference type="ARBA" id="ARBA00023242"/>
    </source>
</evidence>
<dbReference type="Proteomes" id="UP001149165">
    <property type="component" value="Unassembled WGS sequence"/>
</dbReference>
<feature type="region of interest" description="Disordered" evidence="5">
    <location>
        <begin position="59"/>
        <end position="88"/>
    </location>
</feature>
<keyword evidence="3" id="KW-0804">Transcription</keyword>
<feature type="domain" description="Zn(2)-C6 fungal-type" evidence="6">
    <location>
        <begin position="9"/>
        <end position="38"/>
    </location>
</feature>